<organism evidence="1">
    <name type="scientific">marine sediment metagenome</name>
    <dbReference type="NCBI Taxonomy" id="412755"/>
    <lineage>
        <taxon>unclassified sequences</taxon>
        <taxon>metagenomes</taxon>
        <taxon>ecological metagenomes</taxon>
    </lineage>
</organism>
<dbReference type="EMBL" id="BARU01023246">
    <property type="protein sequence ID" value="GAH50898.1"/>
    <property type="molecule type" value="Genomic_DNA"/>
</dbReference>
<feature type="non-terminal residue" evidence="1">
    <location>
        <position position="1"/>
    </location>
</feature>
<name>X1I007_9ZZZZ</name>
<protein>
    <submittedName>
        <fullName evidence="1">Uncharacterized protein</fullName>
    </submittedName>
</protein>
<comment type="caution">
    <text evidence="1">The sequence shown here is derived from an EMBL/GenBank/DDBJ whole genome shotgun (WGS) entry which is preliminary data.</text>
</comment>
<reference evidence="1" key="1">
    <citation type="journal article" date="2014" name="Front. Microbiol.">
        <title>High frequency of phylogenetically diverse reductive dehalogenase-homologous genes in deep subseafloor sedimentary metagenomes.</title>
        <authorList>
            <person name="Kawai M."/>
            <person name="Futagami T."/>
            <person name="Toyoda A."/>
            <person name="Takaki Y."/>
            <person name="Nishi S."/>
            <person name="Hori S."/>
            <person name="Arai W."/>
            <person name="Tsubouchi T."/>
            <person name="Morono Y."/>
            <person name="Uchiyama I."/>
            <person name="Ito T."/>
            <person name="Fujiyama A."/>
            <person name="Inagaki F."/>
            <person name="Takami H."/>
        </authorList>
    </citation>
    <scope>NUCLEOTIDE SEQUENCE</scope>
    <source>
        <strain evidence="1">Expedition CK06-06</strain>
    </source>
</reference>
<sequence>QSGSVAAILSLGTAGDENVLNETTPTSPAGVYGVVKKDNVDFYNIGLSLEAHKGPFFIGGGFDWEHYTINVVEDQMKDGQIIKPHSYPIKENGFSGKGHIGIRTFPERRFGLDGFVGYGNQGFVSGVRAHYRRDKKPKGNGQ</sequence>
<gene>
    <name evidence="1" type="ORF">S03H2_37748</name>
</gene>
<accession>X1I007</accession>
<dbReference type="AlphaFoldDB" id="X1I007"/>
<proteinExistence type="predicted"/>
<evidence type="ECO:0000313" key="1">
    <source>
        <dbReference type="EMBL" id="GAH50898.1"/>
    </source>
</evidence>